<keyword evidence="2" id="KW-1185">Reference proteome</keyword>
<proteinExistence type="predicted"/>
<accession>M0I813</accession>
<dbReference type="AlphaFoldDB" id="M0I813"/>
<name>M0I813_9EURY</name>
<dbReference type="Proteomes" id="UP000011550">
    <property type="component" value="Unassembled WGS sequence"/>
</dbReference>
<reference evidence="1 2" key="1">
    <citation type="journal article" date="2014" name="PLoS Genet.">
        <title>Phylogenetically driven sequencing of extremely halophilic archaea reveals strategies for static and dynamic osmo-response.</title>
        <authorList>
            <person name="Becker E.A."/>
            <person name="Seitzer P.M."/>
            <person name="Tritt A."/>
            <person name="Larsen D."/>
            <person name="Krusor M."/>
            <person name="Yao A.I."/>
            <person name="Wu D."/>
            <person name="Madern D."/>
            <person name="Eisen J.A."/>
            <person name="Darling A.E."/>
            <person name="Facciotti M.T."/>
        </authorList>
    </citation>
    <scope>NUCLEOTIDE SEQUENCE [LARGE SCALE GENOMIC DNA]</scope>
    <source>
        <strain evidence="1 2">ATCC BAA-1512</strain>
    </source>
</reference>
<evidence type="ECO:0000313" key="2">
    <source>
        <dbReference type="Proteomes" id="UP000011550"/>
    </source>
</evidence>
<gene>
    <name evidence="1" type="ORF">C440_14734</name>
</gene>
<sequence>MLTLVSQCMAFEWVSYFTCGNCGLERPSPKIPYDRLGYAVCPGCGVETRPVSATAATDASTLADG</sequence>
<evidence type="ECO:0000313" key="1">
    <source>
        <dbReference type="EMBL" id="ELZ91579.1"/>
    </source>
</evidence>
<protein>
    <recommendedName>
        <fullName evidence="3">Small CPxCG-related zinc finger protein</fullName>
    </recommendedName>
</protein>
<evidence type="ECO:0008006" key="3">
    <source>
        <dbReference type="Google" id="ProtNLM"/>
    </source>
</evidence>
<dbReference type="EMBL" id="AOLN01000018">
    <property type="protein sequence ID" value="ELZ91579.1"/>
    <property type="molecule type" value="Genomic_DNA"/>
</dbReference>
<dbReference type="STRING" id="662479.C440_14734"/>
<dbReference type="PATRIC" id="fig|662479.7.peg.2986"/>
<comment type="caution">
    <text evidence="1">The sequence shown here is derived from an EMBL/GenBank/DDBJ whole genome shotgun (WGS) entry which is preliminary data.</text>
</comment>
<organism evidence="1 2">
    <name type="scientific">Haloferax mucosum ATCC BAA-1512</name>
    <dbReference type="NCBI Taxonomy" id="662479"/>
    <lineage>
        <taxon>Archaea</taxon>
        <taxon>Methanobacteriati</taxon>
        <taxon>Methanobacteriota</taxon>
        <taxon>Stenosarchaea group</taxon>
        <taxon>Halobacteria</taxon>
        <taxon>Halobacteriales</taxon>
        <taxon>Haloferacaceae</taxon>
        <taxon>Haloferax</taxon>
    </lineage>
</organism>